<evidence type="ECO:0000313" key="2">
    <source>
        <dbReference type="Proteomes" id="UP000198211"/>
    </source>
</evidence>
<sequence length="95" mass="10795">LFQITGSQNHPVNGEGLAKTLKRLRLWQKVKRNTIRVALIFVVPEDKVNSFRFQRIDLNSNGSNIASSDPDLKHTVGSIHQYVWGMDMAGFDNAW</sequence>
<accession>A0A225V0R8</accession>
<dbReference type="OrthoDB" id="128171at2759"/>
<dbReference type="Proteomes" id="UP000198211">
    <property type="component" value="Unassembled WGS sequence"/>
</dbReference>
<evidence type="ECO:0000313" key="1">
    <source>
        <dbReference type="EMBL" id="OWY98804.1"/>
    </source>
</evidence>
<proteinExistence type="predicted"/>
<protein>
    <submittedName>
        <fullName evidence="1">Uncharacterized protein</fullName>
    </submittedName>
</protein>
<feature type="non-terminal residue" evidence="1">
    <location>
        <position position="1"/>
    </location>
</feature>
<comment type="caution">
    <text evidence="1">The sequence shown here is derived from an EMBL/GenBank/DDBJ whole genome shotgun (WGS) entry which is preliminary data.</text>
</comment>
<name>A0A225V0R8_9STRA</name>
<reference evidence="2" key="1">
    <citation type="submission" date="2017-03" db="EMBL/GenBank/DDBJ databases">
        <title>Phytopthora megakarya and P. palmivora, two closely related causual agents of cacao black pod achieved similar genome size and gene model numbers by different mechanisms.</title>
        <authorList>
            <person name="Ali S."/>
            <person name="Shao J."/>
            <person name="Larry D.J."/>
            <person name="Kronmiller B."/>
            <person name="Shen D."/>
            <person name="Strem M.D."/>
            <person name="Melnick R.L."/>
            <person name="Guiltinan M.J."/>
            <person name="Tyler B.M."/>
            <person name="Meinhardt L.W."/>
            <person name="Bailey B.A."/>
        </authorList>
    </citation>
    <scope>NUCLEOTIDE SEQUENCE [LARGE SCALE GENOMIC DNA]</scope>
    <source>
        <strain evidence="2">zdho120</strain>
    </source>
</reference>
<gene>
    <name evidence="1" type="ORF">PHMEG_00030336</name>
</gene>
<organism evidence="1 2">
    <name type="scientific">Phytophthora megakarya</name>
    <dbReference type="NCBI Taxonomy" id="4795"/>
    <lineage>
        <taxon>Eukaryota</taxon>
        <taxon>Sar</taxon>
        <taxon>Stramenopiles</taxon>
        <taxon>Oomycota</taxon>
        <taxon>Peronosporomycetes</taxon>
        <taxon>Peronosporales</taxon>
        <taxon>Peronosporaceae</taxon>
        <taxon>Phytophthora</taxon>
    </lineage>
</organism>
<dbReference type="EMBL" id="NBNE01009058">
    <property type="protein sequence ID" value="OWY98804.1"/>
    <property type="molecule type" value="Genomic_DNA"/>
</dbReference>
<dbReference type="AlphaFoldDB" id="A0A225V0R8"/>
<keyword evidence="2" id="KW-1185">Reference proteome</keyword>